<keyword evidence="8" id="KW-1185">Reference proteome</keyword>
<name>S7ZXH2_PENO1</name>
<dbReference type="GO" id="GO:0008270">
    <property type="term" value="F:zinc ion binding"/>
    <property type="evidence" value="ECO:0007669"/>
    <property type="project" value="InterPro"/>
</dbReference>
<dbReference type="HOGENOM" id="CLU_674559_0_0_1"/>
<organism evidence="7 8">
    <name type="scientific">Penicillium oxalicum (strain 114-2 / CGMCC 5302)</name>
    <name type="common">Penicillium decumbens</name>
    <dbReference type="NCBI Taxonomy" id="933388"/>
    <lineage>
        <taxon>Eukaryota</taxon>
        <taxon>Fungi</taxon>
        <taxon>Dikarya</taxon>
        <taxon>Ascomycota</taxon>
        <taxon>Pezizomycotina</taxon>
        <taxon>Eurotiomycetes</taxon>
        <taxon>Eurotiomycetidae</taxon>
        <taxon>Eurotiales</taxon>
        <taxon>Aspergillaceae</taxon>
        <taxon>Penicillium</taxon>
    </lineage>
</organism>
<feature type="domain" description="Zn(2)-C6 fungal-type" evidence="6">
    <location>
        <begin position="227"/>
        <end position="256"/>
    </location>
</feature>
<keyword evidence="3" id="KW-0804">Transcription</keyword>
<evidence type="ECO:0000256" key="3">
    <source>
        <dbReference type="ARBA" id="ARBA00023163"/>
    </source>
</evidence>
<feature type="compositionally biased region" description="Polar residues" evidence="5">
    <location>
        <begin position="286"/>
        <end position="295"/>
    </location>
</feature>
<feature type="compositionally biased region" description="Low complexity" evidence="5">
    <location>
        <begin position="303"/>
        <end position="326"/>
    </location>
</feature>
<protein>
    <recommendedName>
        <fullName evidence="6">Zn(2)-C6 fungal-type domain-containing protein</fullName>
    </recommendedName>
</protein>
<dbReference type="GO" id="GO:0003677">
    <property type="term" value="F:DNA binding"/>
    <property type="evidence" value="ECO:0007669"/>
    <property type="project" value="UniProtKB-KW"/>
</dbReference>
<dbReference type="InterPro" id="IPR036864">
    <property type="entry name" value="Zn2-C6_fun-type_DNA-bd_sf"/>
</dbReference>
<dbReference type="Proteomes" id="UP000019376">
    <property type="component" value="Unassembled WGS sequence"/>
</dbReference>
<accession>S7ZXH2</accession>
<evidence type="ECO:0000256" key="4">
    <source>
        <dbReference type="ARBA" id="ARBA00023242"/>
    </source>
</evidence>
<dbReference type="CDD" id="cd00067">
    <property type="entry name" value="GAL4"/>
    <property type="match status" value="1"/>
</dbReference>
<evidence type="ECO:0000313" key="8">
    <source>
        <dbReference type="Proteomes" id="UP000019376"/>
    </source>
</evidence>
<keyword evidence="4" id="KW-0539">Nucleus</keyword>
<sequence>MDPLGLSMFVDEEVARQQPQVPTSDIDFDLDGFEVTDLPLSGDLFVPFTFDEAFTLDEAISHFEMNTEMNSNTMPSRGLVQTWALPVETARLPGLCGPMPQSGFDYYYNTLPQPIYGHSAEDPPPLQGSALLDKAPQGRPSARLPTITISHTFSIHEGVFAGPSCTGPVDVDKPTPTATPRSQDLPLTILLEDPANGRFHRDKMVRTQRERDEQKKGMRILKASGGACVACNKRKKRCGPGNPCPPCTQRGCECIRTGAVRSPAKTTGSKLLFSPPSGRMDDSPEPITTPSSRLTTPHPMAVGSSGLTTPSSLPNSSPAPSVFSSSGWGDSDTTQYPPSSSPSEFPDDTTVDPRSDEGLIYSHIVPFDAHFEAFTCNPREFGMRRVVGAYGYSTQTRAKPDTSGYWTP</sequence>
<evidence type="ECO:0000313" key="7">
    <source>
        <dbReference type="EMBL" id="EPS33466.1"/>
    </source>
</evidence>
<gene>
    <name evidence="7" type="ORF">PDE_08428</name>
</gene>
<dbReference type="SUPFAM" id="SSF57701">
    <property type="entry name" value="Zn2/Cys6 DNA-binding domain"/>
    <property type="match status" value="1"/>
</dbReference>
<evidence type="ECO:0000256" key="5">
    <source>
        <dbReference type="SAM" id="MobiDB-lite"/>
    </source>
</evidence>
<evidence type="ECO:0000256" key="1">
    <source>
        <dbReference type="ARBA" id="ARBA00023015"/>
    </source>
</evidence>
<evidence type="ECO:0000259" key="6">
    <source>
        <dbReference type="PROSITE" id="PS50048"/>
    </source>
</evidence>
<dbReference type="GO" id="GO:0000981">
    <property type="term" value="F:DNA-binding transcription factor activity, RNA polymerase II-specific"/>
    <property type="evidence" value="ECO:0007669"/>
    <property type="project" value="InterPro"/>
</dbReference>
<dbReference type="EMBL" id="KB644415">
    <property type="protein sequence ID" value="EPS33466.1"/>
    <property type="molecule type" value="Genomic_DNA"/>
</dbReference>
<feature type="region of interest" description="Disordered" evidence="5">
    <location>
        <begin position="264"/>
        <end position="355"/>
    </location>
</feature>
<keyword evidence="1" id="KW-0805">Transcription regulation</keyword>
<proteinExistence type="predicted"/>
<feature type="compositionally biased region" description="Polar residues" evidence="5">
    <location>
        <begin position="327"/>
        <end position="336"/>
    </location>
</feature>
<dbReference type="PROSITE" id="PS50048">
    <property type="entry name" value="ZN2_CY6_FUNGAL_2"/>
    <property type="match status" value="1"/>
</dbReference>
<evidence type="ECO:0000256" key="2">
    <source>
        <dbReference type="ARBA" id="ARBA00023125"/>
    </source>
</evidence>
<dbReference type="AlphaFoldDB" id="S7ZXH2"/>
<keyword evidence="2" id="KW-0238">DNA-binding</keyword>
<dbReference type="InterPro" id="IPR001138">
    <property type="entry name" value="Zn2Cys6_DnaBD"/>
</dbReference>
<dbReference type="OrthoDB" id="4227365at2759"/>
<reference evidence="7 8" key="1">
    <citation type="journal article" date="2013" name="PLoS ONE">
        <title>Genomic and secretomic analyses reveal unique features of the lignocellulolytic enzyme system of Penicillium decumbens.</title>
        <authorList>
            <person name="Liu G."/>
            <person name="Zhang L."/>
            <person name="Wei X."/>
            <person name="Zou G."/>
            <person name="Qin Y."/>
            <person name="Ma L."/>
            <person name="Li J."/>
            <person name="Zheng H."/>
            <person name="Wang S."/>
            <person name="Wang C."/>
            <person name="Xun L."/>
            <person name="Zhao G.-P."/>
            <person name="Zhou Z."/>
            <person name="Qu Y."/>
        </authorList>
    </citation>
    <scope>NUCLEOTIDE SEQUENCE [LARGE SCALE GENOMIC DNA]</scope>
    <source>
        <strain evidence="8">114-2 / CGMCC 5302</strain>
    </source>
</reference>